<protein>
    <submittedName>
        <fullName evidence="1">Uncharacterized protein</fullName>
    </submittedName>
</protein>
<dbReference type="EMBL" id="BJMV01000003">
    <property type="protein sequence ID" value="GEB85070.1"/>
    <property type="molecule type" value="Genomic_DNA"/>
</dbReference>
<dbReference type="AlphaFoldDB" id="A0A4Y3TVQ1"/>
<dbReference type="Proteomes" id="UP000317730">
    <property type="component" value="Unassembled WGS sequence"/>
</dbReference>
<comment type="caution">
    <text evidence="1">The sequence shown here is derived from an EMBL/GenBank/DDBJ whole genome shotgun (WGS) entry which is preliminary data.</text>
</comment>
<reference evidence="1 2" key="1">
    <citation type="submission" date="2019-06" db="EMBL/GenBank/DDBJ databases">
        <title>Whole genome shotgun sequence of Acetobacter peroxydans NBRC 13755.</title>
        <authorList>
            <person name="Hosoyama A."/>
            <person name="Uohara A."/>
            <person name="Ohji S."/>
            <person name="Ichikawa N."/>
        </authorList>
    </citation>
    <scope>NUCLEOTIDE SEQUENCE [LARGE SCALE GENOMIC DNA]</scope>
    <source>
        <strain evidence="1 2">NBRC 13755</strain>
    </source>
</reference>
<dbReference type="RefSeq" id="WP_371857496.1">
    <property type="nucleotide sequence ID" value="NZ_BAPL01000016.1"/>
</dbReference>
<keyword evidence="2" id="KW-1185">Reference proteome</keyword>
<sequence>MGPRFFMGCGLMLAGVWRMGNPVAMWKEPYLEPCCRSALHRVALAGLAGRPKGLKDDPCLERMQRMGFVVCSEEGRFFMTPAGRQRHAQEILKHGHQVPLKT</sequence>
<evidence type="ECO:0000313" key="1">
    <source>
        <dbReference type="EMBL" id="GEB85070.1"/>
    </source>
</evidence>
<organism evidence="1 2">
    <name type="scientific">Acetobacter peroxydans</name>
    <dbReference type="NCBI Taxonomy" id="104098"/>
    <lineage>
        <taxon>Bacteria</taxon>
        <taxon>Pseudomonadati</taxon>
        <taxon>Pseudomonadota</taxon>
        <taxon>Alphaproteobacteria</taxon>
        <taxon>Acetobacterales</taxon>
        <taxon>Acetobacteraceae</taxon>
        <taxon>Acetobacter</taxon>
    </lineage>
</organism>
<proteinExistence type="predicted"/>
<accession>A0A4Y3TVQ1</accession>
<name>A0A4Y3TVQ1_9PROT</name>
<gene>
    <name evidence="1" type="ORF">APE01nite_08670</name>
</gene>
<evidence type="ECO:0000313" key="2">
    <source>
        <dbReference type="Proteomes" id="UP000317730"/>
    </source>
</evidence>